<dbReference type="SUPFAM" id="SSF55729">
    <property type="entry name" value="Acyl-CoA N-acyltransferases (Nat)"/>
    <property type="match status" value="1"/>
</dbReference>
<feature type="region of interest" description="Disordered" evidence="3">
    <location>
        <begin position="29"/>
        <end position="104"/>
    </location>
</feature>
<keyword evidence="7" id="KW-1185">Reference proteome</keyword>
<sequence length="279" mass="31759">MPYHIRLLVLALLPRLFAMFHHAPRIERTGSALHPPNTMLPPLEIPHEPRRRKRRGAGGDHRDHALAEARRVGGGVQYERPPRSRRVPPYRSPRRAMSPAPTKSHASRVNFASLTLNNLGTVRKLNSVLFPIKYSEKFYQDILLPEAEDFCKLGEQERACDLAGGEEWTDRAVSDDHGDPRSTHLSLYHRSNIMPTPLHQPYRHLGIGSKSLELILESAASHTKPKISRIYLHVQISNDGAKQFYERHGFEEIGVAEHYYKKIVPSDAWILQKTFAAQA</sequence>
<dbReference type="PROSITE" id="PS51186">
    <property type="entry name" value="GNAT"/>
    <property type="match status" value="1"/>
</dbReference>
<dbReference type="EMBL" id="SEOQ01000132">
    <property type="protein sequence ID" value="TFY69616.1"/>
    <property type="molecule type" value="Genomic_DNA"/>
</dbReference>
<evidence type="ECO:0000256" key="3">
    <source>
        <dbReference type="SAM" id="MobiDB-lite"/>
    </source>
</evidence>
<dbReference type="InterPro" id="IPR016181">
    <property type="entry name" value="Acyl_CoA_acyltransferase"/>
</dbReference>
<dbReference type="PANTHER" id="PTHR42919:SF8">
    <property type="entry name" value="N-ALPHA-ACETYLTRANSFERASE 50"/>
    <property type="match status" value="1"/>
</dbReference>
<feature type="signal peptide" evidence="4">
    <location>
        <begin position="1"/>
        <end position="18"/>
    </location>
</feature>
<evidence type="ECO:0000259" key="5">
    <source>
        <dbReference type="PROSITE" id="PS51186"/>
    </source>
</evidence>
<gene>
    <name evidence="6" type="ORF">EVG20_g3072</name>
</gene>
<feature type="domain" description="N-acetyltransferase" evidence="5">
    <location>
        <begin position="109"/>
        <end position="276"/>
    </location>
</feature>
<dbReference type="STRING" id="205917.A0A4Y9Z465"/>
<feature type="compositionally biased region" description="Basic residues" evidence="3">
    <location>
        <begin position="83"/>
        <end position="94"/>
    </location>
</feature>
<dbReference type="PANTHER" id="PTHR42919">
    <property type="entry name" value="N-ALPHA-ACETYLTRANSFERASE"/>
    <property type="match status" value="1"/>
</dbReference>
<dbReference type="InterPro" id="IPR051556">
    <property type="entry name" value="N-term/lysine_N-AcTrnsfr"/>
</dbReference>
<dbReference type="Pfam" id="PF00583">
    <property type="entry name" value="Acetyltransf_1"/>
    <property type="match status" value="1"/>
</dbReference>
<keyword evidence="1" id="KW-0808">Transferase</keyword>
<feature type="compositionally biased region" description="Basic and acidic residues" evidence="3">
    <location>
        <begin position="57"/>
        <end position="71"/>
    </location>
</feature>
<evidence type="ECO:0000256" key="1">
    <source>
        <dbReference type="ARBA" id="ARBA00022679"/>
    </source>
</evidence>
<dbReference type="GO" id="GO:0031415">
    <property type="term" value="C:NatA complex"/>
    <property type="evidence" value="ECO:0007669"/>
    <property type="project" value="TreeGrafter"/>
</dbReference>
<dbReference type="GO" id="GO:0007064">
    <property type="term" value="P:mitotic sister chromatid cohesion"/>
    <property type="evidence" value="ECO:0007669"/>
    <property type="project" value="TreeGrafter"/>
</dbReference>
<dbReference type="OrthoDB" id="47374at2759"/>
<evidence type="ECO:0000313" key="6">
    <source>
        <dbReference type="EMBL" id="TFY69616.1"/>
    </source>
</evidence>
<comment type="caution">
    <text evidence="6">The sequence shown here is derived from an EMBL/GenBank/DDBJ whole genome shotgun (WGS) entry which is preliminary data.</text>
</comment>
<keyword evidence="2" id="KW-0012">Acyltransferase</keyword>
<proteinExistence type="predicted"/>
<dbReference type="InterPro" id="IPR000182">
    <property type="entry name" value="GNAT_dom"/>
</dbReference>
<organism evidence="6 7">
    <name type="scientific">Dentipellis fragilis</name>
    <dbReference type="NCBI Taxonomy" id="205917"/>
    <lineage>
        <taxon>Eukaryota</taxon>
        <taxon>Fungi</taxon>
        <taxon>Dikarya</taxon>
        <taxon>Basidiomycota</taxon>
        <taxon>Agaricomycotina</taxon>
        <taxon>Agaricomycetes</taxon>
        <taxon>Russulales</taxon>
        <taxon>Hericiaceae</taxon>
        <taxon>Dentipellis</taxon>
    </lineage>
</organism>
<accession>A0A4Y9Z465</accession>
<feature type="chain" id="PRO_5021401048" description="N-acetyltransferase domain-containing protein" evidence="4">
    <location>
        <begin position="19"/>
        <end position="279"/>
    </location>
</feature>
<dbReference type="AlphaFoldDB" id="A0A4Y9Z465"/>
<reference evidence="6 7" key="1">
    <citation type="submission" date="2019-02" db="EMBL/GenBank/DDBJ databases">
        <title>Genome sequencing of the rare red list fungi Dentipellis fragilis.</title>
        <authorList>
            <person name="Buettner E."/>
            <person name="Kellner H."/>
        </authorList>
    </citation>
    <scope>NUCLEOTIDE SEQUENCE [LARGE SCALE GENOMIC DNA]</scope>
    <source>
        <strain evidence="6 7">DSM 105465</strain>
    </source>
</reference>
<keyword evidence="4" id="KW-0732">Signal</keyword>
<evidence type="ECO:0000256" key="2">
    <source>
        <dbReference type="ARBA" id="ARBA00023315"/>
    </source>
</evidence>
<dbReference type="GO" id="GO:0016747">
    <property type="term" value="F:acyltransferase activity, transferring groups other than amino-acyl groups"/>
    <property type="evidence" value="ECO:0007669"/>
    <property type="project" value="InterPro"/>
</dbReference>
<name>A0A4Y9Z465_9AGAM</name>
<dbReference type="Proteomes" id="UP000298327">
    <property type="component" value="Unassembled WGS sequence"/>
</dbReference>
<protein>
    <recommendedName>
        <fullName evidence="5">N-acetyltransferase domain-containing protein</fullName>
    </recommendedName>
</protein>
<evidence type="ECO:0000256" key="4">
    <source>
        <dbReference type="SAM" id="SignalP"/>
    </source>
</evidence>
<evidence type="ECO:0000313" key="7">
    <source>
        <dbReference type="Proteomes" id="UP000298327"/>
    </source>
</evidence>
<dbReference type="Gene3D" id="3.40.630.30">
    <property type="match status" value="1"/>
</dbReference>